<dbReference type="InterPro" id="IPR008274">
    <property type="entry name" value="AldOxase/xan_DH_MoCoBD1"/>
</dbReference>
<sequence length="746" mass="79494">MSTVSDSLLSVVGQPQSRIEGPLKVSGRAQYTSDIDLPDMLYAVPVCATIASGRVTSLEFAHAQSMPGVRVVLHRGNVGRFYRIAGNSMEAGFVDEARPPFEDDVIRYYGQYVAAVVADTFEAASAAAAAVKVSYETAHHDVSDELQASGEPQVQSERGDAAAAYDKSEVRLDETYVTPVETHNPIELHASIAHWDGDGDGDGYTFYETTQAVSNHQGTLMQMLGLPKERVRVISRYLGSGFGGKLWVWPHTLLAAAASRHTGQPVKLVVSRKMMFQNVGHRPTTQQRVRLSADRTGKLTSIRHDYLNHAALADDYEESCGEITPVLYSVPDLRVSSGIARRNVGSPTSMRGPGAVPGLYALESAMNELARQLDIDPVAFRLMNEPQVDESTGLPFSSRHFVECLKTGAEKFGWAQRTAAIGSMKRDGLTLGWGVGACGWPGLRFSAEATVDLRADGTARVVCGTQDLGTGTYTVLAQLVAGHVGIPIDKVQVVLGDTMLPLGPISGGSAATASVIPAVLQAARAATGMVLARAVAVEDSPFHCADKNTLAFGAGRVHRKTDAPEQGVPFAQILEAAKMHAASGKGSAQGGFDDPLKKRHSIYSYGAHFAEVTWQPETARLHVSRVVTVIDGGRMINPRAARNQVEGAVVMGVGMALFEHTMYDPQNGAPINSNLADYIVASHADAPALDVSFLDYPDPVFNELGARGIAEIGLAGVAAAITDAVHHATGVRVRKLPVMIEDLIAG</sequence>
<keyword evidence="8" id="KW-1185">Reference proteome</keyword>
<evidence type="ECO:0000259" key="4">
    <source>
        <dbReference type="SMART" id="SM01008"/>
    </source>
</evidence>
<dbReference type="GO" id="GO:0005506">
    <property type="term" value="F:iron ion binding"/>
    <property type="evidence" value="ECO:0007669"/>
    <property type="project" value="InterPro"/>
</dbReference>
<dbReference type="Proteomes" id="UP001481677">
    <property type="component" value="Unassembled WGS sequence"/>
</dbReference>
<dbReference type="RefSeq" id="WP_147236214.1">
    <property type="nucleotide sequence ID" value="NZ_JAZHFZ010000010.1"/>
</dbReference>
<dbReference type="EMBL" id="VOQS01000003">
    <property type="protein sequence ID" value="TXC84057.1"/>
    <property type="molecule type" value="Genomic_DNA"/>
</dbReference>
<evidence type="ECO:0000313" key="7">
    <source>
        <dbReference type="Proteomes" id="UP000321776"/>
    </source>
</evidence>
<keyword evidence="1" id="KW-0500">Molybdenum</keyword>
<evidence type="ECO:0000313" key="8">
    <source>
        <dbReference type="Proteomes" id="UP001481677"/>
    </source>
</evidence>
<dbReference type="Pfam" id="PF01315">
    <property type="entry name" value="Ald_Xan_dh_C"/>
    <property type="match status" value="1"/>
</dbReference>
<gene>
    <name evidence="6" type="ORF">FRZ40_27410</name>
    <name evidence="5" type="ORF">V4C56_17940</name>
</gene>
<dbReference type="InterPro" id="IPR016208">
    <property type="entry name" value="Ald_Oxase/xanthine_DH-like"/>
</dbReference>
<evidence type="ECO:0000256" key="3">
    <source>
        <dbReference type="SAM" id="MobiDB-lite"/>
    </source>
</evidence>
<dbReference type="Pfam" id="PF02738">
    <property type="entry name" value="MoCoBD_1"/>
    <property type="match status" value="1"/>
</dbReference>
<keyword evidence="2" id="KW-0560">Oxidoreductase</keyword>
<reference evidence="5 8" key="3">
    <citation type="submission" date="2024-01" db="EMBL/GenBank/DDBJ databases">
        <title>The diversity of rhizobia nodulating Mimosa spp. in eleven states of Brazil covering several biomes is determined by host plant, location, and edaphic factors.</title>
        <authorList>
            <person name="Rouws L."/>
            <person name="Barauna A."/>
            <person name="Beukes C."/>
            <person name="De Faria S.M."/>
            <person name="Gross E."/>
            <person name="Dos Reis Junior F.B."/>
            <person name="Simon M."/>
            <person name="Maluk M."/>
            <person name="Odee D.W."/>
            <person name="Kenicer G."/>
            <person name="Young J.P.W."/>
            <person name="Reis V.M."/>
            <person name="Zilli J."/>
            <person name="James E.K."/>
        </authorList>
    </citation>
    <scope>NUCLEOTIDE SEQUENCE [LARGE SCALE GENOMIC DNA]</scope>
    <source>
        <strain evidence="5 8">JPY530</strain>
    </source>
</reference>
<dbReference type="Proteomes" id="UP000321776">
    <property type="component" value="Unassembled WGS sequence"/>
</dbReference>
<evidence type="ECO:0000256" key="2">
    <source>
        <dbReference type="ARBA" id="ARBA00023002"/>
    </source>
</evidence>
<dbReference type="EMBL" id="JAZHGA010000011">
    <property type="protein sequence ID" value="MEM5341490.1"/>
    <property type="molecule type" value="Genomic_DNA"/>
</dbReference>
<dbReference type="SUPFAM" id="SSF54665">
    <property type="entry name" value="CO dehydrogenase molybdoprotein N-domain-like"/>
    <property type="match status" value="1"/>
</dbReference>
<dbReference type="InterPro" id="IPR037165">
    <property type="entry name" value="AldOxase/xan_DH_Mopterin-bd_sf"/>
</dbReference>
<dbReference type="PANTHER" id="PTHR11908:SF132">
    <property type="entry name" value="ALDEHYDE OXIDASE 1-RELATED"/>
    <property type="match status" value="1"/>
</dbReference>
<accession>A0A5C6VFW2</accession>
<name>A0A5C6VFW2_9BURK</name>
<dbReference type="PANTHER" id="PTHR11908">
    <property type="entry name" value="XANTHINE DEHYDROGENASE"/>
    <property type="match status" value="1"/>
</dbReference>
<dbReference type="Gene3D" id="3.30.365.10">
    <property type="entry name" value="Aldehyde oxidase/xanthine dehydrogenase, molybdopterin binding domain"/>
    <property type="match status" value="4"/>
</dbReference>
<dbReference type="InterPro" id="IPR046867">
    <property type="entry name" value="AldOxase/xan_DH_MoCoBD2"/>
</dbReference>
<reference evidence="6" key="2">
    <citation type="submission" date="2019-08" db="EMBL/GenBank/DDBJ databases">
        <authorList>
            <person name="Im W.-T."/>
        </authorList>
    </citation>
    <scope>NUCLEOTIDE SEQUENCE</scope>
    <source>
        <strain evidence="6">NF 2-5-3</strain>
    </source>
</reference>
<dbReference type="AlphaFoldDB" id="A0A5C6VFW2"/>
<protein>
    <submittedName>
        <fullName evidence="6">Xanthine dehydrogenase family protein molybdopterin-binding subunit</fullName>
    </submittedName>
</protein>
<proteinExistence type="predicted"/>
<dbReference type="Pfam" id="PF20256">
    <property type="entry name" value="MoCoBD_2"/>
    <property type="match status" value="1"/>
</dbReference>
<reference evidence="6 7" key="1">
    <citation type="journal article" date="2018" name="Int. J. Syst. Evol. Microbiol.">
        <title>Paraburkholderia azotifigens sp. nov., a nitrogen-fixing bacterium isolated from paddy soil.</title>
        <authorList>
            <person name="Choi G.M."/>
            <person name="Im W.T."/>
        </authorList>
    </citation>
    <scope>NUCLEOTIDE SEQUENCE [LARGE SCALE GENOMIC DNA]</scope>
    <source>
        <strain evidence="6 7">NF 2-5-3</strain>
    </source>
</reference>
<dbReference type="InterPro" id="IPR036856">
    <property type="entry name" value="Ald_Oxase/Xan_DH_a/b_sf"/>
</dbReference>
<evidence type="ECO:0000313" key="5">
    <source>
        <dbReference type="EMBL" id="MEM5341490.1"/>
    </source>
</evidence>
<evidence type="ECO:0000256" key="1">
    <source>
        <dbReference type="ARBA" id="ARBA00022505"/>
    </source>
</evidence>
<comment type="caution">
    <text evidence="6">The sequence shown here is derived from an EMBL/GenBank/DDBJ whole genome shotgun (WGS) entry which is preliminary data.</text>
</comment>
<dbReference type="SMART" id="SM01008">
    <property type="entry name" value="Ald_Xan_dh_C"/>
    <property type="match status" value="1"/>
</dbReference>
<dbReference type="Gene3D" id="3.90.1170.50">
    <property type="entry name" value="Aldehyde oxidase/xanthine dehydrogenase, a/b hammerhead"/>
    <property type="match status" value="1"/>
</dbReference>
<dbReference type="SUPFAM" id="SSF56003">
    <property type="entry name" value="Molybdenum cofactor-binding domain"/>
    <property type="match status" value="1"/>
</dbReference>
<feature type="region of interest" description="Disordered" evidence="3">
    <location>
        <begin position="144"/>
        <end position="163"/>
    </location>
</feature>
<feature type="domain" description="Aldehyde oxidase/xanthine dehydrogenase a/b hammerhead" evidence="4">
    <location>
        <begin position="26"/>
        <end position="139"/>
    </location>
</feature>
<organism evidence="6 7">
    <name type="scientific">Paraburkholderia azotifigens</name>
    <dbReference type="NCBI Taxonomy" id="2057004"/>
    <lineage>
        <taxon>Bacteria</taxon>
        <taxon>Pseudomonadati</taxon>
        <taxon>Pseudomonadota</taxon>
        <taxon>Betaproteobacteria</taxon>
        <taxon>Burkholderiales</taxon>
        <taxon>Burkholderiaceae</taxon>
        <taxon>Paraburkholderia</taxon>
    </lineage>
</organism>
<evidence type="ECO:0000313" key="6">
    <source>
        <dbReference type="EMBL" id="TXC84057.1"/>
    </source>
</evidence>
<dbReference type="InterPro" id="IPR000674">
    <property type="entry name" value="Ald_Oxase/Xan_DH_a/b"/>
</dbReference>
<dbReference type="GO" id="GO:0016491">
    <property type="term" value="F:oxidoreductase activity"/>
    <property type="evidence" value="ECO:0007669"/>
    <property type="project" value="UniProtKB-KW"/>
</dbReference>